<keyword evidence="5" id="KW-0863">Zinc-finger</keyword>
<feature type="compositionally biased region" description="Acidic residues" evidence="12">
    <location>
        <begin position="185"/>
        <end position="202"/>
    </location>
</feature>
<dbReference type="AlphaFoldDB" id="A0A8U0PC13"/>
<evidence type="ECO:0000256" key="12">
    <source>
        <dbReference type="SAM" id="MobiDB-lite"/>
    </source>
</evidence>
<evidence type="ECO:0000256" key="5">
    <source>
        <dbReference type="ARBA" id="ARBA00022771"/>
    </source>
</evidence>
<dbReference type="InterPro" id="IPR027377">
    <property type="entry name" value="ZAR1/RTP1-5-like_Znf-3CxxC"/>
</dbReference>
<dbReference type="PANTHER" id="PTHR31054">
    <property type="entry name" value="ZYGOTE ARREST PROTEIN 1-LIKE ISOFORM X1"/>
    <property type="match status" value="1"/>
</dbReference>
<evidence type="ECO:0000313" key="14">
    <source>
        <dbReference type="Proteomes" id="UP000808372"/>
    </source>
</evidence>
<evidence type="ECO:0000256" key="3">
    <source>
        <dbReference type="ARBA" id="ARBA00022490"/>
    </source>
</evidence>
<evidence type="ECO:0000259" key="13">
    <source>
        <dbReference type="SMART" id="SM01328"/>
    </source>
</evidence>
<dbReference type="GO" id="GO:0003729">
    <property type="term" value="F:mRNA binding"/>
    <property type="evidence" value="ECO:0007669"/>
    <property type="project" value="UniProtKB-ARBA"/>
</dbReference>
<evidence type="ECO:0000256" key="4">
    <source>
        <dbReference type="ARBA" id="ARBA00022723"/>
    </source>
</evidence>
<keyword evidence="9" id="KW-0896">Oogenesis</keyword>
<keyword evidence="7" id="KW-0862">Zinc</keyword>
<evidence type="ECO:0000256" key="7">
    <source>
        <dbReference type="ARBA" id="ARBA00022833"/>
    </source>
</evidence>
<sequence length="337" mass="38151">MEGFMFSPYNFNGYQGCGPMMAPIIQGNPKFKPHTWGKGSIYVPPEALDYLDVCKRAQLKAILSQVNPNLTPRLRKANTKEFGVQVNAQVDAMVQCSLGPKTLFYRERKFPVFSKSPVKCQQSPSATSSLDGKALPSTPVNNVRFSRPLAIYSPVFDRRFFALPVKAQDDSACCEGGEGGGNGVSDEDGGNGVSDEDGEADVTEQKTEDQVRPEIPREDVRKSLHQMPKGFNFQFLEQKYGFFHCSQCNVRWESAYVWCISGTSKVYFKQFCRKCQNGFNPYRVESIQCKVCSQTRCCCEQKERHIDMKRPHRQDLCGRCRGKRISCDTTYSYKYIV</sequence>
<evidence type="ECO:0000256" key="9">
    <source>
        <dbReference type="ARBA" id="ARBA00022943"/>
    </source>
</evidence>
<dbReference type="Proteomes" id="UP000808372">
    <property type="component" value="Chromosome 26"/>
</dbReference>
<dbReference type="Pfam" id="PF13695">
    <property type="entry name" value="Zn_ribbon_3CxxC"/>
    <property type="match status" value="1"/>
</dbReference>
<dbReference type="SMART" id="SM01328">
    <property type="entry name" value="zf-3CxxC"/>
    <property type="match status" value="1"/>
</dbReference>
<dbReference type="GO" id="GO:0006412">
    <property type="term" value="P:translation"/>
    <property type="evidence" value="ECO:0007669"/>
    <property type="project" value="TreeGrafter"/>
</dbReference>
<keyword evidence="14" id="KW-1185">Reference proteome</keyword>
<keyword evidence="8" id="KW-0694">RNA-binding</keyword>
<evidence type="ECO:0000256" key="10">
    <source>
        <dbReference type="ARBA" id="ARBA00034699"/>
    </source>
</evidence>
<feature type="compositionally biased region" description="Basic and acidic residues" evidence="12">
    <location>
        <begin position="203"/>
        <end position="213"/>
    </location>
</feature>
<keyword evidence="3" id="KW-0963">Cytoplasm</keyword>
<comment type="subcellular location">
    <subcellularLocation>
        <location evidence="1">Cytoplasm</location>
        <location evidence="1">Cytoplasmic ribonucleoprotein granule</location>
    </subcellularLocation>
</comment>
<evidence type="ECO:0000256" key="6">
    <source>
        <dbReference type="ARBA" id="ARBA00022782"/>
    </source>
</evidence>
<dbReference type="OrthoDB" id="9885288at2759"/>
<evidence type="ECO:0000256" key="8">
    <source>
        <dbReference type="ARBA" id="ARBA00022884"/>
    </source>
</evidence>
<feature type="domain" description="3CxxC-type" evidence="13">
    <location>
        <begin position="238"/>
        <end position="323"/>
    </location>
</feature>
<dbReference type="CTD" id="646799"/>
<evidence type="ECO:0000256" key="2">
    <source>
        <dbReference type="ARBA" id="ARBA00022473"/>
    </source>
</evidence>
<dbReference type="GeneID" id="120021781"/>
<name>A0A8U0PC13_SALNM</name>
<dbReference type="GO" id="GO:0008270">
    <property type="term" value="F:zinc ion binding"/>
    <property type="evidence" value="ECO:0007669"/>
    <property type="project" value="UniProtKB-KW"/>
</dbReference>
<keyword evidence="2" id="KW-0217">Developmental protein</keyword>
<organism evidence="14 15">
    <name type="scientific">Salvelinus namaycush</name>
    <name type="common">Lake trout</name>
    <name type="synonym">Salmo namaycush</name>
    <dbReference type="NCBI Taxonomy" id="8040"/>
    <lineage>
        <taxon>Eukaryota</taxon>
        <taxon>Metazoa</taxon>
        <taxon>Chordata</taxon>
        <taxon>Craniata</taxon>
        <taxon>Vertebrata</taxon>
        <taxon>Euteleostomi</taxon>
        <taxon>Actinopterygii</taxon>
        <taxon>Neopterygii</taxon>
        <taxon>Teleostei</taxon>
        <taxon>Protacanthopterygii</taxon>
        <taxon>Salmoniformes</taxon>
        <taxon>Salmonidae</taxon>
        <taxon>Salmoninae</taxon>
        <taxon>Salvelinus</taxon>
    </lineage>
</organism>
<gene>
    <name evidence="15" type="primary">zar1l</name>
</gene>
<evidence type="ECO:0000256" key="11">
    <source>
        <dbReference type="ARBA" id="ARBA00049576"/>
    </source>
</evidence>
<evidence type="ECO:0000313" key="15">
    <source>
        <dbReference type="RefSeq" id="XP_038821557.1"/>
    </source>
</evidence>
<comment type="function">
    <text evidence="11">mRNA-binding protein required for maternal mRNA storage, translation and degradation during oocyte maturation. Probably promotes formation of some phase-separated membraneless compartment that stores maternal mRNAs in oocytes: acts by undergoing liquid-liquid phase separation upon binding to maternal mRNAs. Binds to the 3'-UTR of maternal mRNAs, inhibiting their translation.</text>
</comment>
<keyword evidence="6" id="KW-0221">Differentiation</keyword>
<dbReference type="GO" id="GO:0048477">
    <property type="term" value="P:oogenesis"/>
    <property type="evidence" value="ECO:0007669"/>
    <property type="project" value="UniProtKB-KW"/>
</dbReference>
<comment type="similarity">
    <text evidence="10">Belongs to the ZAR1 family.</text>
</comment>
<dbReference type="PANTHER" id="PTHR31054:SF5">
    <property type="entry name" value="PROTEIN ZAR1-LIKE"/>
    <property type="match status" value="1"/>
</dbReference>
<dbReference type="RefSeq" id="XP_038821557.1">
    <property type="nucleotide sequence ID" value="XM_038965629.1"/>
</dbReference>
<dbReference type="KEGG" id="snh:120021781"/>
<dbReference type="InterPro" id="IPR026775">
    <property type="entry name" value="Zar1"/>
</dbReference>
<dbReference type="GO" id="GO:0036464">
    <property type="term" value="C:cytoplasmic ribonucleoprotein granule"/>
    <property type="evidence" value="ECO:0007669"/>
    <property type="project" value="UniProtKB-SubCell"/>
</dbReference>
<reference evidence="15" key="1">
    <citation type="submission" date="2025-08" db="UniProtKB">
        <authorList>
            <consortium name="RefSeq"/>
        </authorList>
    </citation>
    <scope>IDENTIFICATION</scope>
    <source>
        <tissue evidence="15">White muscle</tissue>
    </source>
</reference>
<evidence type="ECO:0000256" key="1">
    <source>
        <dbReference type="ARBA" id="ARBA00004331"/>
    </source>
</evidence>
<accession>A0A8U0PC13</accession>
<feature type="region of interest" description="Disordered" evidence="12">
    <location>
        <begin position="176"/>
        <end position="213"/>
    </location>
</feature>
<proteinExistence type="inferred from homology"/>
<keyword evidence="4" id="KW-0479">Metal-binding</keyword>
<dbReference type="GO" id="GO:0017148">
    <property type="term" value="P:negative regulation of translation"/>
    <property type="evidence" value="ECO:0007669"/>
    <property type="project" value="UniProtKB-ARBA"/>
</dbReference>
<protein>
    <submittedName>
        <fullName evidence="15">ZAR1-like protein</fullName>
    </submittedName>
</protein>